<dbReference type="Proteomes" id="UP000663671">
    <property type="component" value="Chromosome 4"/>
</dbReference>
<protein>
    <submittedName>
        <fullName evidence="1">Uncharacterized protein</fullName>
    </submittedName>
</protein>
<evidence type="ECO:0000313" key="2">
    <source>
        <dbReference type="Proteomes" id="UP000663671"/>
    </source>
</evidence>
<sequence length="312" mass="35307">MASSKSSHIYEILGQLNRRQTIPSFHREALEERLVISCKPLGRQQRRKVRRTQQEIRSHYKQRKAQKVYLEVLDEDPHVFLPFILAISPKACESFDISGFFSFRAPKPITTAESDEHWAYFAADLKAVRNIFGSPICDAVESAPVRIREIAKTPTRQTTECVRTNFPQQNFQDAIVWLDVGSAGELAGTLFPRIDQRSLLTHQEIIMQAAPMSGHQGISTSVLDSETEDHAYFTFQGASVSAIASVFSPRICHAIEKSELRVWEKGHLLLDTTDCVTLEMRRKQPNHGTIRLRIGFVVGTLIANDLYADDVL</sequence>
<proteinExistence type="predicted"/>
<reference evidence="1" key="1">
    <citation type="submission" date="2021-01" db="EMBL/GenBank/DDBJ databases">
        <title>Chromosome-level genome assembly of a human fungal pathogen reveals clustering of transcriptionally co-regulated genes.</title>
        <authorList>
            <person name="Voorhies M."/>
            <person name="Cohen S."/>
            <person name="Shea T.P."/>
            <person name="Petrus S."/>
            <person name="Munoz J.F."/>
            <person name="Poplawski S."/>
            <person name="Goldman W.E."/>
            <person name="Michael T."/>
            <person name="Cuomo C.A."/>
            <person name="Sil A."/>
            <person name="Beyhan S."/>
        </authorList>
    </citation>
    <scope>NUCLEOTIDE SEQUENCE</scope>
    <source>
        <strain evidence="1">WU24</strain>
    </source>
</reference>
<name>A0A8A1M489_AJECA</name>
<dbReference type="OrthoDB" id="4425826at2759"/>
<dbReference type="AlphaFoldDB" id="A0A8A1M489"/>
<gene>
    <name evidence="1" type="ORF">I7I51_05604</name>
</gene>
<dbReference type="EMBL" id="CP069110">
    <property type="protein sequence ID" value="QSS60801.1"/>
    <property type="molecule type" value="Genomic_DNA"/>
</dbReference>
<dbReference type="VEuPathDB" id="FungiDB:I7I51_05604"/>
<accession>A0A8A1M489</accession>
<evidence type="ECO:0000313" key="1">
    <source>
        <dbReference type="EMBL" id="QSS60801.1"/>
    </source>
</evidence>
<organism evidence="1 2">
    <name type="scientific">Ajellomyces capsulatus</name>
    <name type="common">Darling's disease fungus</name>
    <name type="synonym">Histoplasma capsulatum</name>
    <dbReference type="NCBI Taxonomy" id="5037"/>
    <lineage>
        <taxon>Eukaryota</taxon>
        <taxon>Fungi</taxon>
        <taxon>Dikarya</taxon>
        <taxon>Ascomycota</taxon>
        <taxon>Pezizomycotina</taxon>
        <taxon>Eurotiomycetes</taxon>
        <taxon>Eurotiomycetidae</taxon>
        <taxon>Onygenales</taxon>
        <taxon>Ajellomycetaceae</taxon>
        <taxon>Histoplasma</taxon>
    </lineage>
</organism>